<dbReference type="AlphaFoldDB" id="W1X9D7"/>
<reference evidence="1 2" key="1">
    <citation type="submission" date="2013-12" db="EMBL/GenBank/DDBJ databases">
        <title>A Varibaculum cambriense genome reconstructed from a premature infant gut community with otherwise low bacterial novelty that shifts toward anaerobic metabolism during the third week of life.</title>
        <authorList>
            <person name="Brown C.T."/>
            <person name="Sharon I."/>
            <person name="Thomas B.C."/>
            <person name="Castelle C.J."/>
            <person name="Morowitz M.J."/>
            <person name="Banfield J.F."/>
        </authorList>
    </citation>
    <scope>NUCLEOTIDE SEQUENCE [LARGE SCALE GENOMIC DNA]</scope>
    <source>
        <strain evidence="2">DORA_A_5_14_21</strain>
    </source>
</reference>
<proteinExistence type="predicted"/>
<evidence type="ECO:0000313" key="1">
    <source>
        <dbReference type="EMBL" id="ETJ26746.1"/>
    </source>
</evidence>
<dbReference type="PATRIC" id="fig|1403943.3.peg.966"/>
<sequence length="113" mass="13361">DCKCILLEHHMPLLRLFPKGKECMHVEKWLREMSSIPETDAPIKQALAHGLLLHLKNIYPVFPESLVRLLLSVLDVKTYRDDARLNQWISNRVQELGDRYYPVNKHVKIRYTL</sequence>
<comment type="caution">
    <text evidence="1">The sequence shown here is derived from an EMBL/GenBank/DDBJ whole genome shotgun (WGS) entry which is preliminary data.</text>
</comment>
<dbReference type="Proteomes" id="UP000018853">
    <property type="component" value="Unassembled WGS sequence"/>
</dbReference>
<feature type="non-terminal residue" evidence="1">
    <location>
        <position position="1"/>
    </location>
</feature>
<name>W1X9D7_ECOLX</name>
<gene>
    <name evidence="1" type="ORF">Q609_ECAC00630G0002</name>
</gene>
<organism evidence="1 2">
    <name type="scientific">Escherichia coli DORA_A_5_14_21</name>
    <dbReference type="NCBI Taxonomy" id="1403943"/>
    <lineage>
        <taxon>Bacteria</taxon>
        <taxon>Pseudomonadati</taxon>
        <taxon>Pseudomonadota</taxon>
        <taxon>Gammaproteobacteria</taxon>
        <taxon>Enterobacterales</taxon>
        <taxon>Enterobacteriaceae</taxon>
        <taxon>Escherichia</taxon>
    </lineage>
</organism>
<dbReference type="EMBL" id="AZLZ01000630">
    <property type="protein sequence ID" value="ETJ26746.1"/>
    <property type="molecule type" value="Genomic_DNA"/>
</dbReference>
<accession>W1X9D7</accession>
<evidence type="ECO:0000313" key="2">
    <source>
        <dbReference type="Proteomes" id="UP000018853"/>
    </source>
</evidence>
<protein>
    <submittedName>
        <fullName evidence="1">Uncharacterized protein</fullName>
    </submittedName>
</protein>